<dbReference type="SUPFAM" id="SSF140459">
    <property type="entry name" value="PE/PPE dimer-like"/>
    <property type="match status" value="1"/>
</dbReference>
<dbReference type="Proteomes" id="UP000269998">
    <property type="component" value="Chromosome"/>
</dbReference>
<reference evidence="4" key="1">
    <citation type="submission" date="2018-02" db="EMBL/GenBank/DDBJ databases">
        <authorList>
            <person name="Seth-Smith MB H."/>
            <person name="Seth-Smith H."/>
        </authorList>
    </citation>
    <scope>NUCLEOTIDE SEQUENCE [LARGE SCALE GENOMIC DNA]</scope>
</reference>
<evidence type="ECO:0000256" key="1">
    <source>
        <dbReference type="ARBA" id="ARBA00010652"/>
    </source>
</evidence>
<comment type="similarity">
    <text evidence="1">Belongs to the mycobacterial PPE family.</text>
</comment>
<dbReference type="PANTHER" id="PTHR46766">
    <property type="entry name" value="GLUTAMINE-RICH PROTEIN 2"/>
    <property type="match status" value="1"/>
</dbReference>
<evidence type="ECO:0000313" key="3">
    <source>
        <dbReference type="EMBL" id="VDM87892.1"/>
    </source>
</evidence>
<name>A0A447GBP8_9MYCO</name>
<dbReference type="InterPro" id="IPR002989">
    <property type="entry name" value="Mycobac_pentapep"/>
</dbReference>
<proteinExistence type="inferred from homology"/>
<dbReference type="KEGG" id="mbai:MB901379_01443"/>
<organism evidence="3 4">
    <name type="scientific">Mycobacterium basiliense</name>
    <dbReference type="NCBI Taxonomy" id="2094119"/>
    <lineage>
        <taxon>Bacteria</taxon>
        <taxon>Bacillati</taxon>
        <taxon>Actinomycetota</taxon>
        <taxon>Actinomycetes</taxon>
        <taxon>Mycobacteriales</taxon>
        <taxon>Mycobacteriaceae</taxon>
        <taxon>Mycobacterium</taxon>
    </lineage>
</organism>
<dbReference type="InterPro" id="IPR000030">
    <property type="entry name" value="PPE_dom"/>
</dbReference>
<evidence type="ECO:0000313" key="4">
    <source>
        <dbReference type="Proteomes" id="UP000269998"/>
    </source>
</evidence>
<dbReference type="FunFam" id="1.20.1260.20:FF:000001">
    <property type="entry name" value="PPE family protein PPE41"/>
    <property type="match status" value="1"/>
</dbReference>
<dbReference type="AlphaFoldDB" id="A0A447GBP8"/>
<dbReference type="PANTHER" id="PTHR46766:SF1">
    <property type="entry name" value="GLUTAMINE-RICH PROTEIN 2"/>
    <property type="match status" value="1"/>
</dbReference>
<sequence>MNFATLPPEVNSERLFGGPGPGPVLAAATGWAELATELRSGASGFLSVVSGLADRAWQGSASMAMTAAAARHIDWLSVAGAHAEQAAEQANAAARAFEAARAATVHPGLVASNRGQLVSLARSNLFGQNAPAIAAAEAQYEQMWAQDVAAMLDYHAGASAIAAALTPLRLTALSPAGARAAAETVLGSSSINLNLGFANIGNGNVGAANRGDFNLGLGNVGGGNVGHGNVGGFNVGSANLGSFNVGPGNVGDYHIGAANVGRYMV</sequence>
<dbReference type="OrthoDB" id="4762142at2"/>
<dbReference type="GO" id="GO:0052572">
    <property type="term" value="P:response to host immune response"/>
    <property type="evidence" value="ECO:0007669"/>
    <property type="project" value="TreeGrafter"/>
</dbReference>
<accession>A0A447GBP8</accession>
<dbReference type="Gene3D" id="1.20.1260.20">
    <property type="entry name" value="PPE superfamily"/>
    <property type="match status" value="1"/>
</dbReference>
<keyword evidence="4" id="KW-1185">Reference proteome</keyword>
<dbReference type="EMBL" id="LR130759">
    <property type="protein sequence ID" value="VDM87892.1"/>
    <property type="molecule type" value="Genomic_DNA"/>
</dbReference>
<dbReference type="InterPro" id="IPR038332">
    <property type="entry name" value="PPE_sf"/>
</dbReference>
<gene>
    <name evidence="3" type="ORF">MB901379_01443</name>
</gene>
<dbReference type="Pfam" id="PF00823">
    <property type="entry name" value="PPE"/>
    <property type="match status" value="1"/>
</dbReference>
<protein>
    <submittedName>
        <fullName evidence="3">Putative PPE family protein PPE42</fullName>
    </submittedName>
</protein>
<evidence type="ECO:0000259" key="2">
    <source>
        <dbReference type="Pfam" id="PF00823"/>
    </source>
</evidence>
<dbReference type="RefSeq" id="WP_158015944.1">
    <property type="nucleotide sequence ID" value="NZ_CBCSKE010000016.1"/>
</dbReference>
<feature type="domain" description="PPE" evidence="2">
    <location>
        <begin position="2"/>
        <end position="166"/>
    </location>
</feature>
<dbReference type="Pfam" id="PF01469">
    <property type="entry name" value="Pentapeptide_2"/>
    <property type="match status" value="2"/>
</dbReference>